<gene>
    <name evidence="1" type="ORF">DSCW_56620</name>
</gene>
<dbReference type="EMBL" id="AP021875">
    <property type="protein sequence ID" value="BBO78245.1"/>
    <property type="molecule type" value="Genomic_DNA"/>
</dbReference>
<evidence type="ECO:0000313" key="2">
    <source>
        <dbReference type="Proteomes" id="UP000427769"/>
    </source>
</evidence>
<dbReference type="KEGG" id="dwd:DSCW_56620"/>
<reference evidence="1 2" key="1">
    <citation type="submission" date="2019-11" db="EMBL/GenBank/DDBJ databases">
        <title>Comparative genomics of hydrocarbon-degrading Desulfosarcina strains.</title>
        <authorList>
            <person name="Watanabe M."/>
            <person name="Kojima H."/>
            <person name="Fukui M."/>
        </authorList>
    </citation>
    <scope>NUCLEOTIDE SEQUENCE [LARGE SCALE GENOMIC DNA]</scope>
    <source>
        <strain evidence="1 2">PP31</strain>
    </source>
</reference>
<proteinExistence type="predicted"/>
<accession>A0A5K7ZBV6</accession>
<protein>
    <submittedName>
        <fullName evidence="1">Uncharacterized protein</fullName>
    </submittedName>
</protein>
<keyword evidence="2" id="KW-1185">Reference proteome</keyword>
<dbReference type="AlphaFoldDB" id="A0A5K7ZBV6"/>
<organism evidence="1 2">
    <name type="scientific">Desulfosarcina widdelii</name>
    <dbReference type="NCBI Taxonomy" id="947919"/>
    <lineage>
        <taxon>Bacteria</taxon>
        <taxon>Pseudomonadati</taxon>
        <taxon>Thermodesulfobacteriota</taxon>
        <taxon>Desulfobacteria</taxon>
        <taxon>Desulfobacterales</taxon>
        <taxon>Desulfosarcinaceae</taxon>
        <taxon>Desulfosarcina</taxon>
    </lineage>
</organism>
<dbReference type="Proteomes" id="UP000427769">
    <property type="component" value="Chromosome"/>
</dbReference>
<sequence>MKVLHILRSEPDETVEKFTDSLSTDNTASVVGLYDGPVDWPALVDKIFENDKVICWW</sequence>
<name>A0A5K7ZBV6_9BACT</name>
<dbReference type="RefSeq" id="WP_155306901.1">
    <property type="nucleotide sequence ID" value="NZ_AP021875.1"/>
</dbReference>
<evidence type="ECO:0000313" key="1">
    <source>
        <dbReference type="EMBL" id="BBO78245.1"/>
    </source>
</evidence>
<dbReference type="OrthoDB" id="5421871at2"/>